<dbReference type="SUPFAM" id="SSF51735">
    <property type="entry name" value="NAD(P)-binding Rossmann-fold domains"/>
    <property type="match status" value="1"/>
</dbReference>
<evidence type="ECO:0000313" key="5">
    <source>
        <dbReference type="EMBL" id="ODQ57545.1"/>
    </source>
</evidence>
<evidence type="ECO:0000259" key="4">
    <source>
        <dbReference type="SMART" id="SM00829"/>
    </source>
</evidence>
<name>A0A1E3NWU0_WICAA</name>
<proteinExistence type="inferred from homology"/>
<sequence length="356" mass="40471">MTETIHYRKVTYFNGEPMKLRDKTINVGDLQPDEILVKVYAAGVNPEDLLLYNTAKYLFFKRNEKAVGRDFAGIVHAVGSQVTEYKVGDRVSGLFTPFFTEESTFTEFLRINPKKVPSMGKFPKGQTFIEAASFPLVLATAINILQKFHKPNENSRVLVLGGATAVGHYIIQILKNHYKAQSVVSVNSADSAELVTSLGADIIIDYKTENVPQRTLDIVKNDFNGSKFDMIIDCIGNKELFPIMDSVLKPKSEPAGYVSIVGDEIMDYHNSFFKIFWKNIFLKRILPFFRSYNYILVAHDDYFYPFAKQLFDEGKLKIIMDSVYPWEEFEVALKKQATHRARGKIVLELVPESSSL</sequence>
<keyword evidence="6" id="KW-1185">Reference proteome</keyword>
<dbReference type="EMBL" id="KV454213">
    <property type="protein sequence ID" value="ODQ57545.1"/>
    <property type="molecule type" value="Genomic_DNA"/>
</dbReference>
<dbReference type="Pfam" id="PF13602">
    <property type="entry name" value="ADH_zinc_N_2"/>
    <property type="match status" value="1"/>
</dbReference>
<dbReference type="GO" id="GO:0016491">
    <property type="term" value="F:oxidoreductase activity"/>
    <property type="evidence" value="ECO:0007669"/>
    <property type="project" value="InterPro"/>
</dbReference>
<reference evidence="5 6" key="1">
    <citation type="journal article" date="2016" name="Proc. Natl. Acad. Sci. U.S.A.">
        <title>Comparative genomics of biotechnologically important yeasts.</title>
        <authorList>
            <person name="Riley R."/>
            <person name="Haridas S."/>
            <person name="Wolfe K.H."/>
            <person name="Lopes M.R."/>
            <person name="Hittinger C.T."/>
            <person name="Goeker M."/>
            <person name="Salamov A.A."/>
            <person name="Wisecaver J.H."/>
            <person name="Long T.M."/>
            <person name="Calvey C.H."/>
            <person name="Aerts A.L."/>
            <person name="Barry K.W."/>
            <person name="Choi C."/>
            <person name="Clum A."/>
            <person name="Coughlan A.Y."/>
            <person name="Deshpande S."/>
            <person name="Douglass A.P."/>
            <person name="Hanson S.J."/>
            <person name="Klenk H.-P."/>
            <person name="LaButti K.M."/>
            <person name="Lapidus A."/>
            <person name="Lindquist E.A."/>
            <person name="Lipzen A.M."/>
            <person name="Meier-Kolthoff J.P."/>
            <person name="Ohm R.A."/>
            <person name="Otillar R.P."/>
            <person name="Pangilinan J.L."/>
            <person name="Peng Y."/>
            <person name="Rokas A."/>
            <person name="Rosa C.A."/>
            <person name="Scheuner C."/>
            <person name="Sibirny A.A."/>
            <person name="Slot J.C."/>
            <person name="Stielow J.B."/>
            <person name="Sun H."/>
            <person name="Kurtzman C.P."/>
            <person name="Blackwell M."/>
            <person name="Grigoriev I.V."/>
            <person name="Jeffries T.W."/>
        </authorList>
    </citation>
    <scope>NUCLEOTIDE SEQUENCE [LARGE SCALE GENOMIC DNA]</scope>
    <source>
        <strain evidence="6">ATCC 58044 / CBS 1984 / NCYC 433 / NRRL Y-366-8</strain>
    </source>
</reference>
<dbReference type="PANTHER" id="PTHR11695">
    <property type="entry name" value="ALCOHOL DEHYDROGENASE RELATED"/>
    <property type="match status" value="1"/>
</dbReference>
<dbReference type="GO" id="GO:0005811">
    <property type="term" value="C:lipid droplet"/>
    <property type="evidence" value="ECO:0007669"/>
    <property type="project" value="UniProtKB-SubCell"/>
</dbReference>
<dbReference type="GO" id="GO:0005739">
    <property type="term" value="C:mitochondrion"/>
    <property type="evidence" value="ECO:0007669"/>
    <property type="project" value="TreeGrafter"/>
</dbReference>
<evidence type="ECO:0000256" key="2">
    <source>
        <dbReference type="ARBA" id="ARBA00022677"/>
    </source>
</evidence>
<evidence type="ECO:0000256" key="1">
    <source>
        <dbReference type="ARBA" id="ARBA00004502"/>
    </source>
</evidence>
<keyword evidence="2" id="KW-0551">Lipid droplet</keyword>
<comment type="similarity">
    <text evidence="3">Belongs to the YIM1 family.</text>
</comment>
<dbReference type="Proteomes" id="UP000094112">
    <property type="component" value="Unassembled WGS sequence"/>
</dbReference>
<dbReference type="GeneID" id="30203179"/>
<evidence type="ECO:0000256" key="3">
    <source>
        <dbReference type="ARBA" id="ARBA00038249"/>
    </source>
</evidence>
<dbReference type="STRING" id="683960.A0A1E3NWU0"/>
<feature type="domain" description="Enoyl reductase (ER)" evidence="4">
    <location>
        <begin position="15"/>
        <end position="347"/>
    </location>
</feature>
<dbReference type="InterPro" id="IPR011032">
    <property type="entry name" value="GroES-like_sf"/>
</dbReference>
<dbReference type="InterPro" id="IPR020843">
    <property type="entry name" value="ER"/>
</dbReference>
<dbReference type="SUPFAM" id="SSF50129">
    <property type="entry name" value="GroES-like"/>
    <property type="match status" value="1"/>
</dbReference>
<evidence type="ECO:0000313" key="6">
    <source>
        <dbReference type="Proteomes" id="UP000094112"/>
    </source>
</evidence>
<dbReference type="PANTHER" id="PTHR11695:SF294">
    <property type="entry name" value="RETICULON-4-INTERACTING PROTEIN 1, MITOCHONDRIAL"/>
    <property type="match status" value="1"/>
</dbReference>
<dbReference type="AlphaFoldDB" id="A0A1E3NWU0"/>
<comment type="subcellular location">
    <subcellularLocation>
        <location evidence="1">Lipid droplet</location>
    </subcellularLocation>
</comment>
<organism evidence="5 6">
    <name type="scientific">Wickerhamomyces anomalus (strain ATCC 58044 / CBS 1984 / NCYC 433 / NRRL Y-366-8)</name>
    <name type="common">Yeast</name>
    <name type="synonym">Hansenula anomala</name>
    <dbReference type="NCBI Taxonomy" id="683960"/>
    <lineage>
        <taxon>Eukaryota</taxon>
        <taxon>Fungi</taxon>
        <taxon>Dikarya</taxon>
        <taxon>Ascomycota</taxon>
        <taxon>Saccharomycotina</taxon>
        <taxon>Saccharomycetes</taxon>
        <taxon>Phaffomycetales</taxon>
        <taxon>Wickerhamomycetaceae</taxon>
        <taxon>Wickerhamomyces</taxon>
    </lineage>
</organism>
<accession>A0A1E3NWU0</accession>
<protein>
    <recommendedName>
        <fullName evidence="4">Enoyl reductase (ER) domain-containing protein</fullName>
    </recommendedName>
</protein>
<dbReference type="Gene3D" id="3.90.180.10">
    <property type="entry name" value="Medium-chain alcohol dehydrogenases, catalytic domain"/>
    <property type="match status" value="1"/>
</dbReference>
<dbReference type="InterPro" id="IPR050700">
    <property type="entry name" value="YIM1/Zinc_Alcohol_DH_Fams"/>
</dbReference>
<dbReference type="OrthoDB" id="3509362at2759"/>
<dbReference type="Gene3D" id="3.40.50.720">
    <property type="entry name" value="NAD(P)-binding Rossmann-like Domain"/>
    <property type="match status" value="1"/>
</dbReference>
<gene>
    <name evidence="5" type="ORF">WICANDRAFT_85689</name>
</gene>
<dbReference type="SMART" id="SM00829">
    <property type="entry name" value="PKS_ER"/>
    <property type="match status" value="1"/>
</dbReference>
<dbReference type="InterPro" id="IPR036291">
    <property type="entry name" value="NAD(P)-bd_dom_sf"/>
</dbReference>
<dbReference type="InterPro" id="IPR013154">
    <property type="entry name" value="ADH-like_N"/>
</dbReference>
<dbReference type="Pfam" id="PF08240">
    <property type="entry name" value="ADH_N"/>
    <property type="match status" value="1"/>
</dbReference>
<dbReference type="RefSeq" id="XP_019036752.1">
    <property type="nucleotide sequence ID" value="XM_019185933.1"/>
</dbReference>